<dbReference type="OMA" id="GMTREME"/>
<dbReference type="PANTHER" id="PTHR46373:SF2">
    <property type="entry name" value="RWP-RK DOMAIN-CONTAINING PROTEIN"/>
    <property type="match status" value="1"/>
</dbReference>
<keyword evidence="2" id="KW-0805">Transcription regulation</keyword>
<dbReference type="InterPro" id="IPR003035">
    <property type="entry name" value="RWP-RK_dom"/>
</dbReference>
<accession>A0A835A0Y4</accession>
<reference evidence="8 9" key="1">
    <citation type="submission" date="2020-04" db="EMBL/GenBank/DDBJ databases">
        <title>Plant Genome Project.</title>
        <authorList>
            <person name="Zhang R.-G."/>
        </authorList>
    </citation>
    <scope>NUCLEOTIDE SEQUENCE [LARGE SCALE GENOMIC DNA]</scope>
    <source>
        <strain evidence="8">YNK0</strain>
        <tissue evidence="8">Leaf</tissue>
    </source>
</reference>
<evidence type="ECO:0000313" key="9">
    <source>
        <dbReference type="Proteomes" id="UP000655225"/>
    </source>
</evidence>
<evidence type="ECO:0000256" key="5">
    <source>
        <dbReference type="ARBA" id="ARBA00023163"/>
    </source>
</evidence>
<dbReference type="EMBL" id="JABCRI010000001">
    <property type="protein sequence ID" value="KAF8412102.1"/>
    <property type="molecule type" value="Genomic_DNA"/>
</dbReference>
<proteinExistence type="predicted"/>
<dbReference type="GO" id="GO:0003677">
    <property type="term" value="F:DNA binding"/>
    <property type="evidence" value="ECO:0007669"/>
    <property type="project" value="UniProtKB-KW"/>
</dbReference>
<evidence type="ECO:0000256" key="1">
    <source>
        <dbReference type="ARBA" id="ARBA00004049"/>
    </source>
</evidence>
<dbReference type="Proteomes" id="UP000655225">
    <property type="component" value="Unassembled WGS sequence"/>
</dbReference>
<dbReference type="PANTHER" id="PTHR46373">
    <property type="entry name" value="PROTEIN RKD4"/>
    <property type="match status" value="1"/>
</dbReference>
<keyword evidence="4" id="KW-0238">DNA-binding</keyword>
<keyword evidence="3" id="KW-0175">Coiled coil</keyword>
<dbReference type="PROSITE" id="PS51519">
    <property type="entry name" value="RWP_RK"/>
    <property type="match status" value="1"/>
</dbReference>
<dbReference type="Pfam" id="PF02042">
    <property type="entry name" value="RWP-RK"/>
    <property type="match status" value="1"/>
</dbReference>
<gene>
    <name evidence="8" type="ORF">HHK36_000057</name>
</gene>
<feature type="domain" description="RWP-RK" evidence="7">
    <location>
        <begin position="124"/>
        <end position="212"/>
    </location>
</feature>
<evidence type="ECO:0000313" key="8">
    <source>
        <dbReference type="EMBL" id="KAF8412102.1"/>
    </source>
</evidence>
<dbReference type="GO" id="GO:0003700">
    <property type="term" value="F:DNA-binding transcription factor activity"/>
    <property type="evidence" value="ECO:0007669"/>
    <property type="project" value="InterPro"/>
</dbReference>
<keyword evidence="5" id="KW-0804">Transcription</keyword>
<evidence type="ECO:0000256" key="3">
    <source>
        <dbReference type="ARBA" id="ARBA00023054"/>
    </source>
</evidence>
<dbReference type="InterPro" id="IPR044607">
    <property type="entry name" value="RKD-like"/>
</dbReference>
<keyword evidence="6" id="KW-0539">Nucleus</keyword>
<organism evidence="8 9">
    <name type="scientific">Tetracentron sinense</name>
    <name type="common">Spur-leaf</name>
    <dbReference type="NCBI Taxonomy" id="13715"/>
    <lineage>
        <taxon>Eukaryota</taxon>
        <taxon>Viridiplantae</taxon>
        <taxon>Streptophyta</taxon>
        <taxon>Embryophyta</taxon>
        <taxon>Tracheophyta</taxon>
        <taxon>Spermatophyta</taxon>
        <taxon>Magnoliopsida</taxon>
        <taxon>Trochodendrales</taxon>
        <taxon>Trochodendraceae</taxon>
        <taxon>Tetracentron</taxon>
    </lineage>
</organism>
<evidence type="ECO:0000256" key="6">
    <source>
        <dbReference type="ARBA" id="ARBA00023242"/>
    </source>
</evidence>
<protein>
    <recommendedName>
        <fullName evidence="7">RWP-RK domain-containing protein</fullName>
    </recommendedName>
</protein>
<sequence length="249" mass="29579">MDFHQLNHLKTENTYESEWLYQEEPLQSNFQLLPPLTESFEYSWNSFFDCSFYQSQHLPSLEFKDFDDLNCDFRLWNDHFPSYYSDTIIDAQPLNAIIDHCGWCNGARIDFGGNPNELKIDVVSSSKFEERKRSRRSSKSISLDFDEIQRHFDVPITKAAKEMKVGLTALKKKCRELNIMRWPHRKIKSLTSLIDNVKELGMTREMEMLEENKRLMEKLPEIELTEKTKKLRQACFKANYKKRRSLVEA</sequence>
<dbReference type="OrthoDB" id="6270329at2759"/>
<name>A0A835A0Y4_TETSI</name>
<dbReference type="AlphaFoldDB" id="A0A835A0Y4"/>
<keyword evidence="9" id="KW-1185">Reference proteome</keyword>
<comment type="function">
    <text evidence="1">Putative transcription factor.</text>
</comment>
<comment type="caution">
    <text evidence="8">The sequence shown here is derived from an EMBL/GenBank/DDBJ whole genome shotgun (WGS) entry which is preliminary data.</text>
</comment>
<evidence type="ECO:0000256" key="4">
    <source>
        <dbReference type="ARBA" id="ARBA00023125"/>
    </source>
</evidence>
<evidence type="ECO:0000259" key="7">
    <source>
        <dbReference type="PROSITE" id="PS51519"/>
    </source>
</evidence>
<evidence type="ECO:0000256" key="2">
    <source>
        <dbReference type="ARBA" id="ARBA00023015"/>
    </source>
</evidence>